<name>A0ACB8RX32_9AGAM</name>
<dbReference type="EMBL" id="MU275892">
    <property type="protein sequence ID" value="KAI0048083.1"/>
    <property type="molecule type" value="Genomic_DNA"/>
</dbReference>
<keyword evidence="2" id="KW-1185">Reference proteome</keyword>
<protein>
    <submittedName>
        <fullName evidence="1">Uncharacterized protein</fullName>
    </submittedName>
</protein>
<evidence type="ECO:0000313" key="1">
    <source>
        <dbReference type="EMBL" id="KAI0048083.1"/>
    </source>
</evidence>
<accession>A0ACB8RX32</accession>
<sequence length="353" mass="40016">MSSGTATSSPLNLPKRQRTEEPAFEEIESPELWFNDGNIIIRSVADTSITPSTRTLYKLHKFAIAMHCSVFASLFSGPQDAFAVGSEHREGLPVMDLTDDPEELRSFLKALYIPRETHDHLSSHPRPPWEVLPAKYYGILRLAFKYDASDIVEMLLPVLKKQWPSNIAAWDRLRVPHQLPHMPYKIYVDPLPAIRLGVECNIPDILPLAYYVLACQLSGPRAQRANLLALLTLNDIRTVYLGQMSFKDELDASFLVEKVPECRCMTNGPSRGKHVRDWYREVVGANTDDPVGLMRRIADIAPLLTDNFLCTTCRCWLVDTLLKKRKAFWQSLPKLFALDDVSPHWGTAETLMG</sequence>
<reference evidence="1" key="1">
    <citation type="submission" date="2021-02" db="EMBL/GenBank/DDBJ databases">
        <authorList>
            <consortium name="DOE Joint Genome Institute"/>
            <person name="Ahrendt S."/>
            <person name="Looney B.P."/>
            <person name="Miyauchi S."/>
            <person name="Morin E."/>
            <person name="Drula E."/>
            <person name="Courty P.E."/>
            <person name="Chicoki N."/>
            <person name="Fauchery L."/>
            <person name="Kohler A."/>
            <person name="Kuo A."/>
            <person name="Labutti K."/>
            <person name="Pangilinan J."/>
            <person name="Lipzen A."/>
            <person name="Riley R."/>
            <person name="Andreopoulos W."/>
            <person name="He G."/>
            <person name="Johnson J."/>
            <person name="Barry K.W."/>
            <person name="Grigoriev I.V."/>
            <person name="Nagy L."/>
            <person name="Hibbett D."/>
            <person name="Henrissat B."/>
            <person name="Matheny P.B."/>
            <person name="Labbe J."/>
            <person name="Martin F."/>
        </authorList>
    </citation>
    <scope>NUCLEOTIDE SEQUENCE</scope>
    <source>
        <strain evidence="1">FP105234-sp</strain>
    </source>
</reference>
<proteinExistence type="predicted"/>
<reference evidence="1" key="2">
    <citation type="journal article" date="2022" name="New Phytol.">
        <title>Evolutionary transition to the ectomycorrhizal habit in the genomes of a hyperdiverse lineage of mushroom-forming fungi.</title>
        <authorList>
            <person name="Looney B."/>
            <person name="Miyauchi S."/>
            <person name="Morin E."/>
            <person name="Drula E."/>
            <person name="Courty P.E."/>
            <person name="Kohler A."/>
            <person name="Kuo A."/>
            <person name="LaButti K."/>
            <person name="Pangilinan J."/>
            <person name="Lipzen A."/>
            <person name="Riley R."/>
            <person name="Andreopoulos W."/>
            <person name="He G."/>
            <person name="Johnson J."/>
            <person name="Nolan M."/>
            <person name="Tritt A."/>
            <person name="Barry K.W."/>
            <person name="Grigoriev I.V."/>
            <person name="Nagy L.G."/>
            <person name="Hibbett D."/>
            <person name="Henrissat B."/>
            <person name="Matheny P.B."/>
            <person name="Labbe J."/>
            <person name="Martin F.M."/>
        </authorList>
    </citation>
    <scope>NUCLEOTIDE SEQUENCE</scope>
    <source>
        <strain evidence="1">FP105234-sp</strain>
    </source>
</reference>
<gene>
    <name evidence="1" type="ORF">FA95DRAFT_1605515</name>
</gene>
<comment type="caution">
    <text evidence="1">The sequence shown here is derived from an EMBL/GenBank/DDBJ whole genome shotgun (WGS) entry which is preliminary data.</text>
</comment>
<organism evidence="1 2">
    <name type="scientific">Auriscalpium vulgare</name>
    <dbReference type="NCBI Taxonomy" id="40419"/>
    <lineage>
        <taxon>Eukaryota</taxon>
        <taxon>Fungi</taxon>
        <taxon>Dikarya</taxon>
        <taxon>Basidiomycota</taxon>
        <taxon>Agaricomycotina</taxon>
        <taxon>Agaricomycetes</taxon>
        <taxon>Russulales</taxon>
        <taxon>Auriscalpiaceae</taxon>
        <taxon>Auriscalpium</taxon>
    </lineage>
</organism>
<evidence type="ECO:0000313" key="2">
    <source>
        <dbReference type="Proteomes" id="UP000814033"/>
    </source>
</evidence>
<dbReference type="Proteomes" id="UP000814033">
    <property type="component" value="Unassembled WGS sequence"/>
</dbReference>